<dbReference type="Pfam" id="PF12770">
    <property type="entry name" value="CHAT"/>
    <property type="match status" value="1"/>
</dbReference>
<dbReference type="InterPro" id="IPR019734">
    <property type="entry name" value="TPR_rpt"/>
</dbReference>
<reference evidence="2" key="1">
    <citation type="submission" date="2021-02" db="EMBL/GenBank/DDBJ databases">
        <title>Psilocybe cubensis genome.</title>
        <authorList>
            <person name="Mckernan K.J."/>
            <person name="Crawford S."/>
            <person name="Trippe A."/>
            <person name="Kane L.T."/>
            <person name="Mclaughlin S."/>
        </authorList>
    </citation>
    <scope>NUCLEOTIDE SEQUENCE [LARGE SCALE GENOMIC DNA]</scope>
    <source>
        <strain evidence="2">MGC-MH-2018</strain>
    </source>
</reference>
<gene>
    <name evidence="2" type="ORF">JR316_000037</name>
</gene>
<comment type="caution">
    <text evidence="2">The sequence shown here is derived from an EMBL/GenBank/DDBJ whole genome shotgun (WGS) entry which is preliminary data.</text>
</comment>
<protein>
    <recommendedName>
        <fullName evidence="1">CHAT domain-containing protein</fullName>
    </recommendedName>
</protein>
<name>A0A8H7Y938_PSICU</name>
<dbReference type="SUPFAM" id="SSF48452">
    <property type="entry name" value="TPR-like"/>
    <property type="match status" value="2"/>
</dbReference>
<accession>A0A8H7Y938</accession>
<dbReference type="Gene3D" id="1.25.40.10">
    <property type="entry name" value="Tetratricopeptide repeat domain"/>
    <property type="match status" value="3"/>
</dbReference>
<dbReference type="InterPro" id="IPR024983">
    <property type="entry name" value="CHAT_dom"/>
</dbReference>
<feature type="domain" description="CHAT" evidence="1">
    <location>
        <begin position="762"/>
        <end position="1035"/>
    </location>
</feature>
<dbReference type="InterPro" id="IPR011990">
    <property type="entry name" value="TPR-like_helical_dom_sf"/>
</dbReference>
<evidence type="ECO:0000259" key="1">
    <source>
        <dbReference type="Pfam" id="PF12770"/>
    </source>
</evidence>
<dbReference type="Pfam" id="PF13374">
    <property type="entry name" value="TPR_10"/>
    <property type="match status" value="5"/>
</dbReference>
<sequence>MKSLNLDEEVAYCRDLLAQYPPGHPDRFDPLRDLAGVLSLRFEDLGVLKDLDEAIICYEDALNILPPDHSDGGAVIFDAATALQYRYNKLGFIEDLDLSISRYRDCVRLCPSGHLYRPWSLHNLALVLQKRYERQGGINDLEEAILYNREALELRPPGHPYRERSLHNLSVALQNRYEQKGSMDDLEDGIKYNRELLGLLPNGHPNQLRSINNLAIAYEARHHHFGAVDDLHAAIFLHRESLALRPPGHEHRSTSLTNLANVLRTRYFVNGNVEDLESAISYNRESLYLRPTGHPGRAASLNNLANVLCTRYQIQGSIDDLEVAISLHRESLTLQSPGHPDRPKCLCNLANALETRYLKRGAVEDLEECILCHRESLSLRPLGHPDRSDSLQNLGAALHNRYENGNKGSKEDLEEAILLNREALAHCPPSHFRRSSSLGNLAMTLETRYETEGALTDLEEAIALYRESLGIRPPGHPDRSSSLLHLAYFLGRRFIHSQNPDDVQESFRLYAEAATDATSFLPHRLESAIGWMEQARVYQHDSLLESCRAALHLLNRSLINRGDVESQQRFLATTIVPKYLASDAAASVISIGNLQATVELLEQGRAILWSKVSAYKDPLEDLRQVDEGIELADRLESINSQLERLILKSQGSTLETQNSSWETVLDTQMRRHRILSEEWEQVVDEIRQLEGFENFLQTPPYATLQTVASEGPVILVNISVHRCDAVILVRGGTPVLVPLPHVDRMYLIDQAGKLRSPTENVRMLRELWDTIVSPVIDRLGDLGVPHKSRIWWCPTSELCTLPIHAAGSYRRGAKNLPDIYISSYTSTLFSLIKARINIDQLPRIPKLLLVCNPGKDLLKVYDEVAVIQQHGDHISLLLQSRATCRNVLSRLKEHTWVHFACHGNLGDENQPFRASFKLYDKRLTLLDLMRAKLPNAELAFLSACHSAAGDSHTPNENIHLSAALQFCGFRSVVGTLWEMHDEDGPTISKGFYDYMFRNGPMADFKDSAEALNVAVRTMRKNGVPLERWIMFVHIGA</sequence>
<dbReference type="PANTHER" id="PTHR19959">
    <property type="entry name" value="KINESIN LIGHT CHAIN"/>
    <property type="match status" value="1"/>
</dbReference>
<dbReference type="OrthoDB" id="3261813at2759"/>
<organism evidence="2">
    <name type="scientific">Psilocybe cubensis</name>
    <name type="common">Psychedelic mushroom</name>
    <name type="synonym">Stropharia cubensis</name>
    <dbReference type="NCBI Taxonomy" id="181762"/>
    <lineage>
        <taxon>Eukaryota</taxon>
        <taxon>Fungi</taxon>
        <taxon>Dikarya</taxon>
        <taxon>Basidiomycota</taxon>
        <taxon>Agaricomycotina</taxon>
        <taxon>Agaricomycetes</taxon>
        <taxon>Agaricomycetidae</taxon>
        <taxon>Agaricales</taxon>
        <taxon>Agaricineae</taxon>
        <taxon>Strophariaceae</taxon>
        <taxon>Psilocybe</taxon>
    </lineage>
</organism>
<evidence type="ECO:0000313" key="2">
    <source>
        <dbReference type="EMBL" id="KAG5173383.1"/>
    </source>
</evidence>
<dbReference type="SMART" id="SM00028">
    <property type="entry name" value="TPR"/>
    <property type="match status" value="6"/>
</dbReference>
<dbReference type="EMBL" id="JAFIQS010000001">
    <property type="protein sequence ID" value="KAG5173383.1"/>
    <property type="molecule type" value="Genomic_DNA"/>
</dbReference>
<dbReference type="PANTHER" id="PTHR19959:SF119">
    <property type="entry name" value="FUNGAL LIPASE-LIKE DOMAIN-CONTAINING PROTEIN"/>
    <property type="match status" value="1"/>
</dbReference>
<dbReference type="AlphaFoldDB" id="A0A8H7Y938"/>
<proteinExistence type="predicted"/>